<dbReference type="CDD" id="cd00093">
    <property type="entry name" value="HTH_XRE"/>
    <property type="match status" value="1"/>
</dbReference>
<dbReference type="EMBL" id="PIOC01000019">
    <property type="protein sequence ID" value="RDW17598.1"/>
    <property type="molecule type" value="Genomic_DNA"/>
</dbReference>
<dbReference type="InterPro" id="IPR010982">
    <property type="entry name" value="Lambda_DNA-bd_dom_sf"/>
</dbReference>
<gene>
    <name evidence="3" type="ORF">CWR48_13860</name>
</gene>
<dbReference type="PANTHER" id="PTHR46558">
    <property type="entry name" value="TRACRIPTIONAL REGULATORY PROTEIN-RELATED-RELATED"/>
    <property type="match status" value="1"/>
</dbReference>
<name>A0A3D8PQR9_9BACI</name>
<dbReference type="GO" id="GO:0003677">
    <property type="term" value="F:DNA binding"/>
    <property type="evidence" value="ECO:0007669"/>
    <property type="project" value="UniProtKB-KW"/>
</dbReference>
<comment type="caution">
    <text evidence="3">The sequence shown here is derived from an EMBL/GenBank/DDBJ whole genome shotgun (WGS) entry which is preliminary data.</text>
</comment>
<dbReference type="Gene3D" id="1.10.260.40">
    <property type="entry name" value="lambda repressor-like DNA-binding domains"/>
    <property type="match status" value="1"/>
</dbReference>
<evidence type="ECO:0000259" key="2">
    <source>
        <dbReference type="PROSITE" id="PS50943"/>
    </source>
</evidence>
<evidence type="ECO:0000256" key="1">
    <source>
        <dbReference type="ARBA" id="ARBA00023125"/>
    </source>
</evidence>
<dbReference type="AlphaFoldDB" id="A0A3D8PQR9"/>
<reference evidence="4" key="1">
    <citation type="submission" date="2017-11" db="EMBL/GenBank/DDBJ databases">
        <authorList>
            <person name="Zhu W."/>
        </authorList>
    </citation>
    <scope>NUCLEOTIDE SEQUENCE [LARGE SCALE GENOMIC DNA]</scope>
    <source>
        <strain evidence="4">CAU 1183</strain>
    </source>
</reference>
<organism evidence="3 4">
    <name type="scientific">Oceanobacillus arenosus</name>
    <dbReference type="NCBI Taxonomy" id="1229153"/>
    <lineage>
        <taxon>Bacteria</taxon>
        <taxon>Bacillati</taxon>
        <taxon>Bacillota</taxon>
        <taxon>Bacilli</taxon>
        <taxon>Bacillales</taxon>
        <taxon>Bacillaceae</taxon>
        <taxon>Oceanobacillus</taxon>
    </lineage>
</organism>
<dbReference type="SUPFAM" id="SSF47413">
    <property type="entry name" value="lambda repressor-like DNA-binding domains"/>
    <property type="match status" value="1"/>
</dbReference>
<feature type="domain" description="HTH cro/C1-type" evidence="2">
    <location>
        <begin position="11"/>
        <end position="65"/>
    </location>
</feature>
<dbReference type="InterPro" id="IPR001387">
    <property type="entry name" value="Cro/C1-type_HTH"/>
</dbReference>
<protein>
    <recommendedName>
        <fullName evidence="2">HTH cro/C1-type domain-containing protein</fullName>
    </recommendedName>
</protein>
<proteinExistence type="predicted"/>
<evidence type="ECO:0000313" key="3">
    <source>
        <dbReference type="EMBL" id="RDW17598.1"/>
    </source>
</evidence>
<dbReference type="PANTHER" id="PTHR46558:SF4">
    <property type="entry name" value="DNA-BIDING PHAGE PROTEIN"/>
    <property type="match status" value="1"/>
</dbReference>
<dbReference type="Pfam" id="PF01381">
    <property type="entry name" value="HTH_3"/>
    <property type="match status" value="1"/>
</dbReference>
<sequence>MDMNKYVGSKIKEYRKKIKMNQTELGKKLGVNQNTISGYENGEWEVSYENLHKLASLFDIKINDFFPPTTEKTELQRALELDGGKDLTSSDINLLNQILNKALTMEGNERKRLLESISIAADVIKKNKD</sequence>
<dbReference type="OrthoDB" id="2475196at2"/>
<accession>A0A3D8PQR9</accession>
<evidence type="ECO:0000313" key="4">
    <source>
        <dbReference type="Proteomes" id="UP000257143"/>
    </source>
</evidence>
<dbReference type="PROSITE" id="PS50943">
    <property type="entry name" value="HTH_CROC1"/>
    <property type="match status" value="1"/>
</dbReference>
<dbReference type="Proteomes" id="UP000257143">
    <property type="component" value="Unassembled WGS sequence"/>
</dbReference>
<dbReference type="SMART" id="SM00530">
    <property type="entry name" value="HTH_XRE"/>
    <property type="match status" value="1"/>
</dbReference>
<keyword evidence="4" id="KW-1185">Reference proteome</keyword>
<keyword evidence="1" id="KW-0238">DNA-binding</keyword>
<dbReference type="RefSeq" id="WP_115773846.1">
    <property type="nucleotide sequence ID" value="NZ_PIOC01000019.1"/>
</dbReference>